<dbReference type="EMBL" id="WSTA01000007">
    <property type="protein sequence ID" value="MWB97500.1"/>
    <property type="molecule type" value="Genomic_DNA"/>
</dbReference>
<dbReference type="RefSeq" id="WP_160422846.1">
    <property type="nucleotide sequence ID" value="NZ_WSTA01000007.1"/>
</dbReference>
<comment type="caution">
    <text evidence="1">The sequence shown here is derived from an EMBL/GenBank/DDBJ whole genome shotgun (WGS) entry which is preliminary data.</text>
</comment>
<dbReference type="AlphaFoldDB" id="A0A6I4NTD9"/>
<keyword evidence="2" id="KW-1185">Reference proteome</keyword>
<name>A0A6I4NTD9_9MICO</name>
<protein>
    <submittedName>
        <fullName evidence="1">Uncharacterized protein</fullName>
    </submittedName>
</protein>
<accession>A0A6I4NTD9</accession>
<dbReference type="Proteomes" id="UP000438182">
    <property type="component" value="Unassembled WGS sequence"/>
</dbReference>
<gene>
    <name evidence="1" type="ORF">GB864_02865</name>
</gene>
<evidence type="ECO:0000313" key="1">
    <source>
        <dbReference type="EMBL" id="MWB97500.1"/>
    </source>
</evidence>
<sequence>MSGKQRVLVLVGPADAVGAKDCVERGENITGMLVAQGYEVEWCASAAPYADESRLARADLVVDATGTGIRAADLVDPRARHAVLAGLAWASAPVLPGTPVAPR</sequence>
<reference evidence="1 2" key="1">
    <citation type="submission" date="2019-12" db="EMBL/GenBank/DDBJ databases">
        <authorList>
            <person name="Kim Y.S."/>
        </authorList>
    </citation>
    <scope>NUCLEOTIDE SEQUENCE [LARGE SCALE GENOMIC DNA]</scope>
    <source>
        <strain evidence="1 2">MMS17-SY077</strain>
    </source>
</reference>
<proteinExistence type="predicted"/>
<organism evidence="1 2">
    <name type="scientific">Agromyces seonyuensis</name>
    <dbReference type="NCBI Taxonomy" id="2662446"/>
    <lineage>
        <taxon>Bacteria</taxon>
        <taxon>Bacillati</taxon>
        <taxon>Actinomycetota</taxon>
        <taxon>Actinomycetes</taxon>
        <taxon>Micrococcales</taxon>
        <taxon>Microbacteriaceae</taxon>
        <taxon>Agromyces</taxon>
    </lineage>
</organism>
<evidence type="ECO:0000313" key="2">
    <source>
        <dbReference type="Proteomes" id="UP000438182"/>
    </source>
</evidence>